<evidence type="ECO:0000313" key="4">
    <source>
        <dbReference type="Proteomes" id="UP000321085"/>
    </source>
</evidence>
<sequence>MSNRFAAGLSKLKDVSGKAPAQASALVPTPQQEETASAISRASEPAPSRKGKVAISAYFDPVVRQQLAILAVKQNKSQAALMAEALNLMFERYGEAPIARA</sequence>
<dbReference type="Pfam" id="PF20605">
    <property type="entry name" value="Antitox_RHH"/>
    <property type="match status" value="1"/>
</dbReference>
<dbReference type="RefSeq" id="WP_114189390.1">
    <property type="nucleotide sequence ID" value="NZ_BJYU01000373.1"/>
</dbReference>
<evidence type="ECO:0000256" key="1">
    <source>
        <dbReference type="SAM" id="MobiDB-lite"/>
    </source>
</evidence>
<dbReference type="AlphaFoldDB" id="A0A512C4T5"/>
<dbReference type="InterPro" id="IPR046765">
    <property type="entry name" value="Antitox_RHH"/>
</dbReference>
<keyword evidence="4" id="KW-1185">Reference proteome</keyword>
<evidence type="ECO:0000313" key="3">
    <source>
        <dbReference type="EMBL" id="GEO19242.1"/>
    </source>
</evidence>
<comment type="caution">
    <text evidence="3">The sequence shown here is derived from an EMBL/GenBank/DDBJ whole genome shotgun (WGS) entry which is preliminary data.</text>
</comment>
<feature type="region of interest" description="Disordered" evidence="1">
    <location>
        <begin position="1"/>
        <end position="50"/>
    </location>
</feature>
<organism evidence="3 4">
    <name type="scientific">Microvirga aerophila</name>
    <dbReference type="NCBI Taxonomy" id="670291"/>
    <lineage>
        <taxon>Bacteria</taxon>
        <taxon>Pseudomonadati</taxon>
        <taxon>Pseudomonadota</taxon>
        <taxon>Alphaproteobacteria</taxon>
        <taxon>Hyphomicrobiales</taxon>
        <taxon>Methylobacteriaceae</taxon>
        <taxon>Microvirga</taxon>
    </lineage>
</organism>
<feature type="compositionally biased region" description="Polar residues" evidence="1">
    <location>
        <begin position="29"/>
        <end position="40"/>
    </location>
</feature>
<protein>
    <recommendedName>
        <fullName evidence="2">Antitoxin-like ribbon-helix-helix domain-containing protein</fullName>
    </recommendedName>
</protein>
<reference evidence="3 4" key="1">
    <citation type="submission" date="2019-07" db="EMBL/GenBank/DDBJ databases">
        <title>Whole genome shotgun sequence of Microvirga aerophila NBRC 106136.</title>
        <authorList>
            <person name="Hosoyama A."/>
            <person name="Uohara A."/>
            <person name="Ohji S."/>
            <person name="Ichikawa N."/>
        </authorList>
    </citation>
    <scope>NUCLEOTIDE SEQUENCE [LARGE SCALE GENOMIC DNA]</scope>
    <source>
        <strain evidence="3 4">NBRC 106136</strain>
    </source>
</reference>
<evidence type="ECO:0000259" key="2">
    <source>
        <dbReference type="Pfam" id="PF20605"/>
    </source>
</evidence>
<name>A0A512C4T5_9HYPH</name>
<accession>A0A512C4T5</accession>
<dbReference type="OrthoDB" id="7190256at2"/>
<gene>
    <name evidence="3" type="ORF">MAE02_69380</name>
</gene>
<feature type="domain" description="Antitoxin-like ribbon-helix-helix" evidence="2">
    <location>
        <begin position="49"/>
        <end position="98"/>
    </location>
</feature>
<dbReference type="Proteomes" id="UP000321085">
    <property type="component" value="Unassembled WGS sequence"/>
</dbReference>
<proteinExistence type="predicted"/>
<dbReference type="EMBL" id="BJYU01000373">
    <property type="protein sequence ID" value="GEO19242.1"/>
    <property type="molecule type" value="Genomic_DNA"/>
</dbReference>